<dbReference type="EMBL" id="CAJVPV010019869">
    <property type="protein sequence ID" value="CAG8712729.1"/>
    <property type="molecule type" value="Genomic_DNA"/>
</dbReference>
<feature type="non-terminal residue" evidence="1">
    <location>
        <position position="68"/>
    </location>
</feature>
<organism evidence="1 2">
    <name type="scientific">Acaulospora morrowiae</name>
    <dbReference type="NCBI Taxonomy" id="94023"/>
    <lineage>
        <taxon>Eukaryota</taxon>
        <taxon>Fungi</taxon>
        <taxon>Fungi incertae sedis</taxon>
        <taxon>Mucoromycota</taxon>
        <taxon>Glomeromycotina</taxon>
        <taxon>Glomeromycetes</taxon>
        <taxon>Diversisporales</taxon>
        <taxon>Acaulosporaceae</taxon>
        <taxon>Acaulospora</taxon>
    </lineage>
</organism>
<name>A0A9N9N870_9GLOM</name>
<keyword evidence="2" id="KW-1185">Reference proteome</keyword>
<accession>A0A9N9N870</accession>
<dbReference type="Proteomes" id="UP000789342">
    <property type="component" value="Unassembled WGS sequence"/>
</dbReference>
<evidence type="ECO:0000313" key="2">
    <source>
        <dbReference type="Proteomes" id="UP000789342"/>
    </source>
</evidence>
<proteinExistence type="predicted"/>
<comment type="caution">
    <text evidence="1">The sequence shown here is derived from an EMBL/GenBank/DDBJ whole genome shotgun (WGS) entry which is preliminary data.</text>
</comment>
<feature type="non-terminal residue" evidence="1">
    <location>
        <position position="1"/>
    </location>
</feature>
<dbReference type="AlphaFoldDB" id="A0A9N9N870"/>
<reference evidence="1" key="1">
    <citation type="submission" date="2021-06" db="EMBL/GenBank/DDBJ databases">
        <authorList>
            <person name="Kallberg Y."/>
            <person name="Tangrot J."/>
            <person name="Rosling A."/>
        </authorList>
    </citation>
    <scope>NUCLEOTIDE SEQUENCE</scope>
    <source>
        <strain evidence="1">CL551</strain>
    </source>
</reference>
<evidence type="ECO:0000313" key="1">
    <source>
        <dbReference type="EMBL" id="CAG8712729.1"/>
    </source>
</evidence>
<sequence length="68" mass="7566">TCSAVRTSRLYLPSDCTSRLCKVSTCLVDIDTTEKSSMELDNEEKFQKVCIAVGTAEMSISIQTNRRT</sequence>
<gene>
    <name evidence="1" type="ORF">AMORRO_LOCUS12798</name>
</gene>
<protein>
    <submittedName>
        <fullName evidence="1">16635_t:CDS:1</fullName>
    </submittedName>
</protein>